<dbReference type="HOGENOM" id="CLU_2214822_0_0_1"/>
<reference evidence="2" key="1">
    <citation type="journal article" date="2007" name="Nature">
        <title>The grapevine genome sequence suggests ancestral hexaploidization in major angiosperm phyla.</title>
        <authorList>
            <consortium name="The French-Italian Public Consortium for Grapevine Genome Characterization."/>
            <person name="Jaillon O."/>
            <person name="Aury J.-M."/>
            <person name="Noel B."/>
            <person name="Policriti A."/>
            <person name="Clepet C."/>
            <person name="Casagrande A."/>
            <person name="Choisne N."/>
            <person name="Aubourg S."/>
            <person name="Vitulo N."/>
            <person name="Jubin C."/>
            <person name="Vezzi A."/>
            <person name="Legeai F."/>
            <person name="Hugueney P."/>
            <person name="Dasilva C."/>
            <person name="Horner D."/>
            <person name="Mica E."/>
            <person name="Jublot D."/>
            <person name="Poulain J."/>
            <person name="Bruyere C."/>
            <person name="Billault A."/>
            <person name="Segurens B."/>
            <person name="Gouyvenoux M."/>
            <person name="Ugarte E."/>
            <person name="Cattonaro F."/>
            <person name="Anthouard V."/>
            <person name="Vico V."/>
            <person name="Del Fabbro C."/>
            <person name="Alaux M."/>
            <person name="Di Gaspero G."/>
            <person name="Dumas V."/>
            <person name="Felice N."/>
            <person name="Paillard S."/>
            <person name="Juman I."/>
            <person name="Moroldo M."/>
            <person name="Scalabrin S."/>
            <person name="Canaguier A."/>
            <person name="Le Clainche I."/>
            <person name="Malacrida G."/>
            <person name="Durand E."/>
            <person name="Pesole G."/>
            <person name="Laucou V."/>
            <person name="Chatelet P."/>
            <person name="Merdinoglu D."/>
            <person name="Delledonne M."/>
            <person name="Pezzotti M."/>
            <person name="Lecharny A."/>
            <person name="Scarpelli C."/>
            <person name="Artiguenave F."/>
            <person name="Pe M.E."/>
            <person name="Valle G."/>
            <person name="Morgante M."/>
            <person name="Caboche M."/>
            <person name="Adam-Blondon A.-F."/>
            <person name="Weissenbach J."/>
            <person name="Quetier F."/>
            <person name="Wincker P."/>
        </authorList>
    </citation>
    <scope>NUCLEOTIDE SEQUENCE [LARGE SCALE GENOMIC DNA]</scope>
    <source>
        <strain evidence="2">cv. Pinot noir / PN40024</strain>
    </source>
</reference>
<protein>
    <submittedName>
        <fullName evidence="1">Uncharacterized protein</fullName>
    </submittedName>
</protein>
<name>D7T5Z8_VITVI</name>
<accession>D7T5Z8</accession>
<dbReference type="Proteomes" id="UP000009183">
    <property type="component" value="Unassembled WGS sequence, unordered"/>
</dbReference>
<dbReference type="EMBL" id="FN595619">
    <property type="protein sequence ID" value="CBI25925.3"/>
    <property type="molecule type" value="Genomic_DNA"/>
</dbReference>
<dbReference type="AlphaFoldDB" id="D7T5Z8"/>
<evidence type="ECO:0000313" key="2">
    <source>
        <dbReference type="Proteomes" id="UP000009183"/>
    </source>
</evidence>
<gene>
    <name evidence="1" type="ORF">VIT_00s1688g00010</name>
</gene>
<evidence type="ECO:0000313" key="1">
    <source>
        <dbReference type="EMBL" id="CBI25925.3"/>
    </source>
</evidence>
<sequence>MLTPYTPRCSLIYRTFMLLGMRTVMMSATPRISYPIQAKLMRQKNLTNDSATCSNHLKKNNKTQDTIANSLNIRSPKKLESQWLSSEPLQPVLFFPAYRGHSDYEWH</sequence>
<organism evidence="1 2">
    <name type="scientific">Vitis vinifera</name>
    <name type="common">Grape</name>
    <dbReference type="NCBI Taxonomy" id="29760"/>
    <lineage>
        <taxon>Eukaryota</taxon>
        <taxon>Viridiplantae</taxon>
        <taxon>Streptophyta</taxon>
        <taxon>Embryophyta</taxon>
        <taxon>Tracheophyta</taxon>
        <taxon>Spermatophyta</taxon>
        <taxon>Magnoliopsida</taxon>
        <taxon>eudicotyledons</taxon>
        <taxon>Gunneridae</taxon>
        <taxon>Pentapetalae</taxon>
        <taxon>rosids</taxon>
        <taxon>Vitales</taxon>
        <taxon>Vitaceae</taxon>
        <taxon>Viteae</taxon>
        <taxon>Vitis</taxon>
    </lineage>
</organism>
<dbReference type="InParanoid" id="D7T5Z8"/>
<proteinExistence type="predicted"/>
<dbReference type="PaxDb" id="29760-VIT_00s1688g00010.t01"/>
<keyword evidence="2" id="KW-1185">Reference proteome</keyword>